<dbReference type="Proteomes" id="UP000516105">
    <property type="component" value="Chromosome"/>
</dbReference>
<name>A0ABX6TCQ9_9SPHN</name>
<evidence type="ECO:0000313" key="3">
    <source>
        <dbReference type="EMBL" id="QNP47053.1"/>
    </source>
</evidence>
<proteinExistence type="predicted"/>
<dbReference type="PANTHER" id="PTHR35176">
    <property type="entry name" value="HEME OXYGENASE HI_0854-RELATED"/>
    <property type="match status" value="1"/>
</dbReference>
<dbReference type="Gene3D" id="2.30.110.10">
    <property type="entry name" value="Electron Transport, Fmn-binding Protein, Chain A"/>
    <property type="match status" value="1"/>
</dbReference>
<reference evidence="3 4" key="1">
    <citation type="submission" date="2020-08" db="EMBL/GenBank/DDBJ databases">
        <title>Genome sequence of Sphingomonas sediminicola KACC 15039T.</title>
        <authorList>
            <person name="Hyun D.-W."/>
            <person name="Bae J.-W."/>
        </authorList>
    </citation>
    <scope>NUCLEOTIDE SEQUENCE [LARGE SCALE GENOMIC DNA]</scope>
    <source>
        <strain evidence="3 4">KACC 15039</strain>
    </source>
</reference>
<accession>A0ABX6TCQ9</accession>
<dbReference type="InterPro" id="IPR012349">
    <property type="entry name" value="Split_barrel_FMN-bd"/>
</dbReference>
<keyword evidence="1" id="KW-0560">Oxidoreductase</keyword>
<dbReference type="InterPro" id="IPR011576">
    <property type="entry name" value="Pyridox_Oxase_N"/>
</dbReference>
<keyword evidence="4" id="KW-1185">Reference proteome</keyword>
<dbReference type="Pfam" id="PF01243">
    <property type="entry name" value="PNPOx_N"/>
    <property type="match status" value="1"/>
</dbReference>
<evidence type="ECO:0000259" key="2">
    <source>
        <dbReference type="Pfam" id="PF01243"/>
    </source>
</evidence>
<evidence type="ECO:0000256" key="1">
    <source>
        <dbReference type="ARBA" id="ARBA00023002"/>
    </source>
</evidence>
<dbReference type="InterPro" id="IPR052019">
    <property type="entry name" value="F420H2_bilvrd_red/Heme_oxyg"/>
</dbReference>
<sequence length="124" mass="13816">MAVSTLRQDGWPQTTIVGYANEGLTLYFLIFRSSQKLANIRNDRRVSFAIGGDASDLRHATAVYAAAHAVEITDAKERAHGWEVLVSRHPNLEDFNLPDRSRAAMIKAECKHMSVVDYRKGLGT</sequence>
<dbReference type="SUPFAM" id="SSF50475">
    <property type="entry name" value="FMN-binding split barrel"/>
    <property type="match status" value="1"/>
</dbReference>
<gene>
    <name evidence="3" type="ORF">H9L14_14650</name>
</gene>
<feature type="domain" description="Pyridoxamine 5'-phosphate oxidase N-terminal" evidence="2">
    <location>
        <begin position="1"/>
        <end position="105"/>
    </location>
</feature>
<organism evidence="3 4">
    <name type="scientific">Sphingomonas sediminicola</name>
    <dbReference type="NCBI Taxonomy" id="386874"/>
    <lineage>
        <taxon>Bacteria</taxon>
        <taxon>Pseudomonadati</taxon>
        <taxon>Pseudomonadota</taxon>
        <taxon>Alphaproteobacteria</taxon>
        <taxon>Sphingomonadales</taxon>
        <taxon>Sphingomonadaceae</taxon>
        <taxon>Sphingomonas</taxon>
    </lineage>
</organism>
<evidence type="ECO:0000313" key="4">
    <source>
        <dbReference type="Proteomes" id="UP000516105"/>
    </source>
</evidence>
<dbReference type="PANTHER" id="PTHR35176:SF6">
    <property type="entry name" value="HEME OXYGENASE HI_0854-RELATED"/>
    <property type="match status" value="1"/>
</dbReference>
<dbReference type="EMBL" id="CP060782">
    <property type="protein sequence ID" value="QNP47053.1"/>
    <property type="molecule type" value="Genomic_DNA"/>
</dbReference>
<protein>
    <submittedName>
        <fullName evidence="3">Pyridoxamine 5'-phosphate oxidase family protein</fullName>
    </submittedName>
</protein>